<evidence type="ECO:0000256" key="1">
    <source>
        <dbReference type="ARBA" id="ARBA00023242"/>
    </source>
</evidence>
<name>A0AA38R685_9PEZI</name>
<dbReference type="AlphaFoldDB" id="A0AA38R685"/>
<dbReference type="EMBL" id="JANBVO010000035">
    <property type="protein sequence ID" value="KAJ9137264.1"/>
    <property type="molecule type" value="Genomic_DNA"/>
</dbReference>
<dbReference type="InterPro" id="IPR050987">
    <property type="entry name" value="AtrR-like"/>
</dbReference>
<feature type="compositionally biased region" description="Low complexity" evidence="2">
    <location>
        <begin position="451"/>
        <end position="464"/>
    </location>
</feature>
<dbReference type="GO" id="GO:0003700">
    <property type="term" value="F:DNA-binding transcription factor activity"/>
    <property type="evidence" value="ECO:0007669"/>
    <property type="project" value="InterPro"/>
</dbReference>
<reference evidence="4" key="1">
    <citation type="submission" date="2022-07" db="EMBL/GenBank/DDBJ databases">
        <title>Fungi with potential for degradation of polypropylene.</title>
        <authorList>
            <person name="Gostincar C."/>
        </authorList>
    </citation>
    <scope>NUCLEOTIDE SEQUENCE</scope>
    <source>
        <strain evidence="4">EXF-13308</strain>
    </source>
</reference>
<evidence type="ECO:0000256" key="2">
    <source>
        <dbReference type="SAM" id="MobiDB-lite"/>
    </source>
</evidence>
<dbReference type="GO" id="GO:0006351">
    <property type="term" value="P:DNA-templated transcription"/>
    <property type="evidence" value="ECO:0007669"/>
    <property type="project" value="InterPro"/>
</dbReference>
<dbReference type="InterPro" id="IPR007219">
    <property type="entry name" value="XnlR_reg_dom"/>
</dbReference>
<organism evidence="4 5">
    <name type="scientific">Pleurostoma richardsiae</name>
    <dbReference type="NCBI Taxonomy" id="41990"/>
    <lineage>
        <taxon>Eukaryota</taxon>
        <taxon>Fungi</taxon>
        <taxon>Dikarya</taxon>
        <taxon>Ascomycota</taxon>
        <taxon>Pezizomycotina</taxon>
        <taxon>Sordariomycetes</taxon>
        <taxon>Sordariomycetidae</taxon>
        <taxon>Calosphaeriales</taxon>
        <taxon>Pleurostomataceae</taxon>
        <taxon>Pleurostoma</taxon>
    </lineage>
</organism>
<proteinExistence type="predicted"/>
<feature type="domain" description="Xylanolytic transcriptional activator regulatory" evidence="3">
    <location>
        <begin position="43"/>
        <end position="221"/>
    </location>
</feature>
<dbReference type="Proteomes" id="UP001174694">
    <property type="component" value="Unassembled WGS sequence"/>
</dbReference>
<protein>
    <recommendedName>
        <fullName evidence="3">Xylanolytic transcriptional activator regulatory domain-containing protein</fullName>
    </recommendedName>
</protein>
<comment type="caution">
    <text evidence="4">The sequence shown here is derived from an EMBL/GenBank/DDBJ whole genome shotgun (WGS) entry which is preliminary data.</text>
</comment>
<dbReference type="PANTHER" id="PTHR46910">
    <property type="entry name" value="TRANSCRIPTION FACTOR PDR1"/>
    <property type="match status" value="1"/>
</dbReference>
<dbReference type="CDD" id="cd12148">
    <property type="entry name" value="fungal_TF_MHR"/>
    <property type="match status" value="1"/>
</dbReference>
<sequence length="511" mass="56463">MLDMLRARRASFDKPFETINPPGVDESLTSPILRNRKIITALLDVYLDTIHPNFPFFCEREIWVRWRDGTFPSGPSDYMSLVCMCALSAQHVGNGALFTDDIAAAESATLAHDYLHEALRLVPVDFAEPSIDLVRSYGLLALLGVQSGDRAMAHKYLGLYHGVCAQYNLHDESKWPSGIGQCETEVRRRVWWAMYRLEVHTSCVGGSLIRCPEAQTNVGYPSGIHHPPFVPGRDGDYEDWFSGWNATTDLYRVLEHAVSEFRAKRRPRPSILQHGGQDGTGTAMTTTKMVMRRLAKIQDELLPQFEGASSRSSDSGRNRCGFQASNVLCTLHLARMILCISDGAGLVSVFQTARYMMDRMGEIPREYVRAVGSPLLQQLAGVGHMLTAVARKQGRHGVLSLADYAELRAVLVSMVDFLALFNRHYGKIAAAQERLRGEVADLDARVGRMSAQDVSAADDSSPSAGEGTGSSEWLPFLNEAEPDGSTEDVLFLSGDLLSAFTWQDTTPENNA</sequence>
<evidence type="ECO:0000313" key="4">
    <source>
        <dbReference type="EMBL" id="KAJ9137264.1"/>
    </source>
</evidence>
<evidence type="ECO:0000313" key="5">
    <source>
        <dbReference type="Proteomes" id="UP001174694"/>
    </source>
</evidence>
<dbReference type="PANTHER" id="PTHR46910:SF18">
    <property type="entry name" value="ZN(II)2CYS6 TRANSCRIPTION FACTOR (EUROFUNG)"/>
    <property type="match status" value="1"/>
</dbReference>
<dbReference type="GO" id="GO:0008270">
    <property type="term" value="F:zinc ion binding"/>
    <property type="evidence" value="ECO:0007669"/>
    <property type="project" value="InterPro"/>
</dbReference>
<dbReference type="Pfam" id="PF04082">
    <property type="entry name" value="Fungal_trans"/>
    <property type="match status" value="1"/>
</dbReference>
<feature type="region of interest" description="Disordered" evidence="2">
    <location>
        <begin position="451"/>
        <end position="486"/>
    </location>
</feature>
<gene>
    <name evidence="4" type="ORF">NKR23_g9284</name>
</gene>
<evidence type="ECO:0000259" key="3">
    <source>
        <dbReference type="Pfam" id="PF04082"/>
    </source>
</evidence>
<accession>A0AA38R685</accession>
<keyword evidence="1" id="KW-0539">Nucleus</keyword>
<keyword evidence="5" id="KW-1185">Reference proteome</keyword>
<dbReference type="GO" id="GO:0003677">
    <property type="term" value="F:DNA binding"/>
    <property type="evidence" value="ECO:0007669"/>
    <property type="project" value="InterPro"/>
</dbReference>